<keyword evidence="1" id="KW-0472">Membrane</keyword>
<keyword evidence="1" id="KW-1133">Transmembrane helix</keyword>
<evidence type="ECO:0000313" key="3">
    <source>
        <dbReference type="Proteomes" id="UP000600918"/>
    </source>
</evidence>
<accession>A0A834PAM5</accession>
<name>A0A834PAM5_VESPE</name>
<evidence type="ECO:0000256" key="1">
    <source>
        <dbReference type="SAM" id="Phobius"/>
    </source>
</evidence>
<dbReference type="EMBL" id="JACSDY010000002">
    <property type="protein sequence ID" value="KAF7434566.1"/>
    <property type="molecule type" value="Genomic_DNA"/>
</dbReference>
<dbReference type="AlphaFoldDB" id="A0A834PAM5"/>
<protein>
    <submittedName>
        <fullName evidence="2">Uncharacterized protein</fullName>
    </submittedName>
</protein>
<feature type="transmembrane region" description="Helical" evidence="1">
    <location>
        <begin position="72"/>
        <end position="90"/>
    </location>
</feature>
<evidence type="ECO:0000313" key="2">
    <source>
        <dbReference type="EMBL" id="KAF7434566.1"/>
    </source>
</evidence>
<comment type="caution">
    <text evidence="2">The sequence shown here is derived from an EMBL/GenBank/DDBJ whole genome shotgun (WGS) entry which is preliminary data.</text>
</comment>
<keyword evidence="3" id="KW-1185">Reference proteome</keyword>
<proteinExistence type="predicted"/>
<keyword evidence="1" id="KW-0812">Transmembrane</keyword>
<feature type="transmembrane region" description="Helical" evidence="1">
    <location>
        <begin position="21"/>
        <end position="39"/>
    </location>
</feature>
<gene>
    <name evidence="2" type="ORF">H0235_002757</name>
</gene>
<reference evidence="2" key="1">
    <citation type="journal article" date="2020" name="G3 (Bethesda)">
        <title>High-Quality Assemblies for Three Invasive Social Wasps from the &lt;i&gt;Vespula&lt;/i&gt; Genus.</title>
        <authorList>
            <person name="Harrop T.W.R."/>
            <person name="Guhlin J."/>
            <person name="McLaughlin G.M."/>
            <person name="Permina E."/>
            <person name="Stockwell P."/>
            <person name="Gilligan J."/>
            <person name="Le Lec M.F."/>
            <person name="Gruber M.A.M."/>
            <person name="Quinn O."/>
            <person name="Lovegrove M."/>
            <person name="Duncan E.J."/>
            <person name="Remnant E.J."/>
            <person name="Van Eeckhoven J."/>
            <person name="Graham B."/>
            <person name="Knapp R.A."/>
            <person name="Langford K.W."/>
            <person name="Kronenberg Z."/>
            <person name="Press M.O."/>
            <person name="Eacker S.M."/>
            <person name="Wilson-Rankin E.E."/>
            <person name="Purcell J."/>
            <person name="Lester P.J."/>
            <person name="Dearden P.K."/>
        </authorList>
    </citation>
    <scope>NUCLEOTIDE SEQUENCE</scope>
    <source>
        <strain evidence="2">Volc-1</strain>
    </source>
</reference>
<organism evidence="2 3">
    <name type="scientific">Vespula pensylvanica</name>
    <name type="common">Western yellow jacket</name>
    <name type="synonym">Wasp</name>
    <dbReference type="NCBI Taxonomy" id="30213"/>
    <lineage>
        <taxon>Eukaryota</taxon>
        <taxon>Metazoa</taxon>
        <taxon>Ecdysozoa</taxon>
        <taxon>Arthropoda</taxon>
        <taxon>Hexapoda</taxon>
        <taxon>Insecta</taxon>
        <taxon>Pterygota</taxon>
        <taxon>Neoptera</taxon>
        <taxon>Endopterygota</taxon>
        <taxon>Hymenoptera</taxon>
        <taxon>Apocrita</taxon>
        <taxon>Aculeata</taxon>
        <taxon>Vespoidea</taxon>
        <taxon>Vespidae</taxon>
        <taxon>Vespinae</taxon>
        <taxon>Vespula</taxon>
    </lineage>
</organism>
<sequence length="98" mass="10691">MGVLELIAKVKKCTERKGKRWYAGYGQVIGVFVAPFSLLCWDNYSKIRARICEVKAKGIGGKGDGGKNGDNLAHLIFTFTMGPPLLLLFTGHDEISSS</sequence>
<dbReference type="Proteomes" id="UP000600918">
    <property type="component" value="Unassembled WGS sequence"/>
</dbReference>